<organism evidence="5">
    <name type="scientific">hydrocarbon metagenome</name>
    <dbReference type="NCBI Taxonomy" id="938273"/>
    <lineage>
        <taxon>unclassified sequences</taxon>
        <taxon>metagenomes</taxon>
        <taxon>ecological metagenomes</taxon>
    </lineage>
</organism>
<evidence type="ECO:0008006" key="6">
    <source>
        <dbReference type="Google" id="ProtNLM"/>
    </source>
</evidence>
<dbReference type="GO" id="GO:0000256">
    <property type="term" value="P:allantoin catabolic process"/>
    <property type="evidence" value="ECO:0007669"/>
    <property type="project" value="InterPro"/>
</dbReference>
<evidence type="ECO:0000256" key="1">
    <source>
        <dbReference type="ARBA" id="ARBA00011738"/>
    </source>
</evidence>
<accession>A0A0W8G1J5</accession>
<dbReference type="InterPro" id="IPR024060">
    <property type="entry name" value="Ureidoglycolate_lyase_dom_sf"/>
</dbReference>
<keyword evidence="3" id="KW-0456">Lyase</keyword>
<dbReference type="SUPFAM" id="SSF51182">
    <property type="entry name" value="RmlC-like cupins"/>
    <property type="match status" value="1"/>
</dbReference>
<name>A0A0W8G1J5_9ZZZZ</name>
<comment type="caution">
    <text evidence="5">The sequence shown here is derived from an EMBL/GenBank/DDBJ whole genome shotgun (WGS) entry which is preliminary data.</text>
</comment>
<dbReference type="EMBL" id="LNQE01000373">
    <property type="protein sequence ID" value="KUG27019.1"/>
    <property type="molecule type" value="Genomic_DNA"/>
</dbReference>
<evidence type="ECO:0000256" key="2">
    <source>
        <dbReference type="ARBA" id="ARBA00022631"/>
    </source>
</evidence>
<evidence type="ECO:0000313" key="5">
    <source>
        <dbReference type="EMBL" id="KUG27019.1"/>
    </source>
</evidence>
<reference evidence="5" key="1">
    <citation type="journal article" date="2015" name="Proc. Natl. Acad. Sci. U.S.A.">
        <title>Networks of energetic and metabolic interactions define dynamics in microbial communities.</title>
        <authorList>
            <person name="Embree M."/>
            <person name="Liu J.K."/>
            <person name="Al-Bassam M.M."/>
            <person name="Zengler K."/>
        </authorList>
    </citation>
    <scope>NUCLEOTIDE SEQUENCE</scope>
</reference>
<dbReference type="AlphaFoldDB" id="A0A0W8G1J5"/>
<dbReference type="InterPro" id="IPR011051">
    <property type="entry name" value="RmlC_Cupin_sf"/>
</dbReference>
<dbReference type="Gene3D" id="2.60.120.480">
    <property type="entry name" value="Ureidoglycolate hydrolase"/>
    <property type="match status" value="1"/>
</dbReference>
<dbReference type="Pfam" id="PF04115">
    <property type="entry name" value="Ureidogly_lyase"/>
    <property type="match status" value="1"/>
</dbReference>
<protein>
    <recommendedName>
        <fullName evidence="6">Ureidoglycolate hydrolase</fullName>
    </recommendedName>
</protein>
<sequence length="162" mass="18329">MINEEIMITIKPKPIIEDNFKKFGKVVKSPKGEPTAQAADFRFWSDIADYEIDGSTEIGICTVYKQPKNIINGMERHLLTPEILIPIDAPFVLPLLKEGETEEQAESFQVDIGQAVVIDKAVWHGACLPVGKKDSSYFVIFRKGTPNEDVYKKDIEEIELQF</sequence>
<dbReference type="GO" id="GO:0004848">
    <property type="term" value="F:ureidoglycolate hydrolase activity"/>
    <property type="evidence" value="ECO:0007669"/>
    <property type="project" value="InterPro"/>
</dbReference>
<evidence type="ECO:0000256" key="3">
    <source>
        <dbReference type="ARBA" id="ARBA00023239"/>
    </source>
</evidence>
<keyword evidence="2" id="KW-0659">Purine metabolism</keyword>
<dbReference type="GO" id="GO:0006144">
    <property type="term" value="P:purine nucleobase metabolic process"/>
    <property type="evidence" value="ECO:0007669"/>
    <property type="project" value="UniProtKB-KW"/>
</dbReference>
<dbReference type="InterPro" id="IPR007247">
    <property type="entry name" value="Ureidogly_lyase"/>
</dbReference>
<comment type="subunit">
    <text evidence="1">Homodimer.</text>
</comment>
<evidence type="ECO:0000256" key="4">
    <source>
        <dbReference type="ARBA" id="ARBA00047684"/>
    </source>
</evidence>
<comment type="catalytic activity">
    <reaction evidence="4">
        <text>(S)-ureidoglycolate = urea + glyoxylate</text>
        <dbReference type="Rhea" id="RHEA:11304"/>
        <dbReference type="ChEBI" id="CHEBI:16199"/>
        <dbReference type="ChEBI" id="CHEBI:36655"/>
        <dbReference type="ChEBI" id="CHEBI:57296"/>
        <dbReference type="EC" id="4.3.2.3"/>
    </reaction>
</comment>
<dbReference type="GO" id="GO:0050385">
    <property type="term" value="F:ureidoglycolate lyase activity"/>
    <property type="evidence" value="ECO:0007669"/>
    <property type="project" value="UniProtKB-EC"/>
</dbReference>
<proteinExistence type="predicted"/>
<gene>
    <name evidence="5" type="ORF">ASZ90_003124</name>
</gene>